<dbReference type="Proteomes" id="UP000198891">
    <property type="component" value="Unassembled WGS sequence"/>
</dbReference>
<feature type="region of interest" description="Disordered" evidence="1">
    <location>
        <begin position="367"/>
        <end position="433"/>
    </location>
</feature>
<dbReference type="SUPFAM" id="SSF50969">
    <property type="entry name" value="YVTN repeat-like/Quinoprotein amine dehydrogenase"/>
    <property type="match status" value="1"/>
</dbReference>
<protein>
    <recommendedName>
        <fullName evidence="4">Fibronectin type-III domain-containing protein</fullName>
    </recommendedName>
</protein>
<evidence type="ECO:0000256" key="1">
    <source>
        <dbReference type="SAM" id="MobiDB-lite"/>
    </source>
</evidence>
<keyword evidence="3" id="KW-1185">Reference proteome</keyword>
<feature type="compositionally biased region" description="Pro residues" evidence="1">
    <location>
        <begin position="406"/>
        <end position="427"/>
    </location>
</feature>
<dbReference type="STRING" id="381665.SAMN05216554_3977"/>
<reference evidence="2 3" key="1">
    <citation type="submission" date="2016-10" db="EMBL/GenBank/DDBJ databases">
        <authorList>
            <person name="de Groot N.N."/>
        </authorList>
    </citation>
    <scope>NUCLEOTIDE SEQUENCE [LARGE SCALE GENOMIC DNA]</scope>
    <source>
        <strain evidence="2 3">CGMCC 4.3491</strain>
    </source>
</reference>
<dbReference type="EMBL" id="FNPZ01000004">
    <property type="protein sequence ID" value="SDZ45035.1"/>
    <property type="molecule type" value="Genomic_DNA"/>
</dbReference>
<evidence type="ECO:0000313" key="3">
    <source>
        <dbReference type="Proteomes" id="UP000198891"/>
    </source>
</evidence>
<gene>
    <name evidence="2" type="ORF">SAMN05216554_3977</name>
</gene>
<dbReference type="SUPFAM" id="SSF49265">
    <property type="entry name" value="Fibronectin type III"/>
    <property type="match status" value="1"/>
</dbReference>
<dbReference type="AlphaFoldDB" id="A0A1H3T5P3"/>
<name>A0A1H3T5P3_9MICO</name>
<evidence type="ECO:0000313" key="2">
    <source>
        <dbReference type="EMBL" id="SDZ45035.1"/>
    </source>
</evidence>
<organism evidence="2 3">
    <name type="scientific">Herbiconiux ginsengi</name>
    <dbReference type="NCBI Taxonomy" id="381665"/>
    <lineage>
        <taxon>Bacteria</taxon>
        <taxon>Bacillati</taxon>
        <taxon>Actinomycetota</taxon>
        <taxon>Actinomycetes</taxon>
        <taxon>Micrococcales</taxon>
        <taxon>Microbacteriaceae</taxon>
        <taxon>Herbiconiux</taxon>
    </lineage>
</organism>
<accession>A0A1H3T5P3</accession>
<evidence type="ECO:0008006" key="4">
    <source>
        <dbReference type="Google" id="ProtNLM"/>
    </source>
</evidence>
<proteinExistence type="predicted"/>
<sequence length="712" mass="72676">MVGVIAIASVLAEKPSERPMSGDSGVWVANAALDRVGRFDVGISELNTVTLEPVTDPVVAQSGAVVLALDASSNSLEQIDPATARIVRSTTVPLGARAVVALAETVISAPNGDLWVVPSDDVDALDAATAPDLRLGGGGVVSTTPDGGVLAVSTADDAVFRSEPGVPLTSAPRTPVDLSGGSIQAVGTSHGWIVHEADSATLLTSTGPIDLSGVLSRTNSVVALQQSADTPRRPAASSQPERAYLATSTTLVEADLATHEVRRVSTGHSGHPARPVVVGGCTYAAWSDGSTWRSCRPDGGGEPVVTTGVLPDMRADAQLVFQTNGDGVLLNDPDTGSVWAVQADNQVVGNWGEIILAEGGSLPVTAVGEEGAKPSAEPSDVFVPLPTAETPSPKETPRIDESPLTAEPPPSPADPPAADPPAAPEGPTPLLIQPTPVTAVLDESTGTVTLAWAPFGGVVASSGGYFAQNLGLDGSQTSAPCTGQSKPPSGGEVVATGDSTTITFSGVDRPGATYGFLVWGYNDHGCAASALVTVSPHPSPSQITALTGGMIESGTAWEYRIDEIGPTADHYEVQRMDREEGVGGIARFFGTGVIPRTLTEGPFGTPYAFRIRGCNAESDGGACGPWLESSAPDASLTLEPTDLLYDESAAVWTWAAAPDNAGLEAVILCGSFSGAGGKFTADSTHCGMDSVVASGDAWLKVVVSGHSYRFRP</sequence>
<dbReference type="InterPro" id="IPR036116">
    <property type="entry name" value="FN3_sf"/>
</dbReference>
<dbReference type="InterPro" id="IPR011044">
    <property type="entry name" value="Quino_amine_DH_bsu"/>
</dbReference>